<comment type="caution">
    <text evidence="2">The sequence shown here is derived from an EMBL/GenBank/DDBJ whole genome shotgun (WGS) entry which is preliminary data.</text>
</comment>
<dbReference type="EMBL" id="MU859265">
    <property type="protein sequence ID" value="KAK3948414.1"/>
    <property type="molecule type" value="Genomic_DNA"/>
</dbReference>
<reference evidence="2" key="2">
    <citation type="submission" date="2023-06" db="EMBL/GenBank/DDBJ databases">
        <authorList>
            <consortium name="Lawrence Berkeley National Laboratory"/>
            <person name="Mondo S.J."/>
            <person name="Hensen N."/>
            <person name="Bonometti L."/>
            <person name="Westerberg I."/>
            <person name="Brannstrom I.O."/>
            <person name="Guillou S."/>
            <person name="Cros-Aarteil S."/>
            <person name="Calhoun S."/>
            <person name="Haridas S."/>
            <person name="Kuo A."/>
            <person name="Pangilinan J."/>
            <person name="Riley R."/>
            <person name="Labutti K."/>
            <person name="Andreopoulos B."/>
            <person name="Lipzen A."/>
            <person name="Chen C."/>
            <person name="Yanf M."/>
            <person name="Daum C."/>
            <person name="Ng V."/>
            <person name="Clum A."/>
            <person name="Steindorff A."/>
            <person name="Ohm R."/>
            <person name="Martin F."/>
            <person name="Silar P."/>
            <person name="Natvig D."/>
            <person name="Lalanne C."/>
            <person name="Gautier V."/>
            <person name="Ament-Velasquez S.L."/>
            <person name="Kruys A."/>
            <person name="Hutchinson M.I."/>
            <person name="Powell A.J."/>
            <person name="Barry K."/>
            <person name="Miller A.N."/>
            <person name="Grigoriev I.V."/>
            <person name="Debuchy R."/>
            <person name="Gladieux P."/>
            <person name="Thoren M.H."/>
            <person name="Johannesson H."/>
        </authorList>
    </citation>
    <scope>NUCLEOTIDE SEQUENCE</scope>
    <source>
        <strain evidence="2">CBS 626.80</strain>
    </source>
</reference>
<keyword evidence="1" id="KW-0472">Membrane</keyword>
<evidence type="ECO:0000256" key="1">
    <source>
        <dbReference type="SAM" id="Phobius"/>
    </source>
</evidence>
<name>A0AAN6NM68_9PEZI</name>
<keyword evidence="1" id="KW-0812">Transmembrane</keyword>
<dbReference type="Proteomes" id="UP001303222">
    <property type="component" value="Unassembled WGS sequence"/>
</dbReference>
<organism evidence="2 3">
    <name type="scientific">Pseudoneurospora amorphoporcata</name>
    <dbReference type="NCBI Taxonomy" id="241081"/>
    <lineage>
        <taxon>Eukaryota</taxon>
        <taxon>Fungi</taxon>
        <taxon>Dikarya</taxon>
        <taxon>Ascomycota</taxon>
        <taxon>Pezizomycotina</taxon>
        <taxon>Sordariomycetes</taxon>
        <taxon>Sordariomycetidae</taxon>
        <taxon>Sordariales</taxon>
        <taxon>Sordariaceae</taxon>
        <taxon>Pseudoneurospora</taxon>
    </lineage>
</organism>
<dbReference type="AlphaFoldDB" id="A0AAN6NM68"/>
<evidence type="ECO:0000313" key="3">
    <source>
        <dbReference type="Proteomes" id="UP001303222"/>
    </source>
</evidence>
<reference evidence="2" key="1">
    <citation type="journal article" date="2023" name="Mol. Phylogenet. Evol.">
        <title>Genome-scale phylogeny and comparative genomics of the fungal order Sordariales.</title>
        <authorList>
            <person name="Hensen N."/>
            <person name="Bonometti L."/>
            <person name="Westerberg I."/>
            <person name="Brannstrom I.O."/>
            <person name="Guillou S."/>
            <person name="Cros-Aarteil S."/>
            <person name="Calhoun S."/>
            <person name="Haridas S."/>
            <person name="Kuo A."/>
            <person name="Mondo S."/>
            <person name="Pangilinan J."/>
            <person name="Riley R."/>
            <person name="LaButti K."/>
            <person name="Andreopoulos B."/>
            <person name="Lipzen A."/>
            <person name="Chen C."/>
            <person name="Yan M."/>
            <person name="Daum C."/>
            <person name="Ng V."/>
            <person name="Clum A."/>
            <person name="Steindorff A."/>
            <person name="Ohm R.A."/>
            <person name="Martin F."/>
            <person name="Silar P."/>
            <person name="Natvig D.O."/>
            <person name="Lalanne C."/>
            <person name="Gautier V."/>
            <person name="Ament-Velasquez S.L."/>
            <person name="Kruys A."/>
            <person name="Hutchinson M.I."/>
            <person name="Powell A.J."/>
            <person name="Barry K."/>
            <person name="Miller A.N."/>
            <person name="Grigoriev I.V."/>
            <person name="Debuchy R."/>
            <person name="Gladieux P."/>
            <person name="Hiltunen Thoren M."/>
            <person name="Johannesson H."/>
        </authorList>
    </citation>
    <scope>NUCLEOTIDE SEQUENCE</scope>
    <source>
        <strain evidence="2">CBS 626.80</strain>
    </source>
</reference>
<keyword evidence="1" id="KW-1133">Transmembrane helix</keyword>
<protein>
    <submittedName>
        <fullName evidence="2">Uncharacterized protein</fullName>
    </submittedName>
</protein>
<accession>A0AAN6NM68</accession>
<keyword evidence="3" id="KW-1185">Reference proteome</keyword>
<proteinExistence type="predicted"/>
<sequence>MEALAGATEGNLPTIRVNMLKPSPCLGFLFTSWIKTALGCFGYKSSIVLLLVALSLSLSFYFFFFFFFSLFNQSSYSPPFSPSLVITSSVWFNSTCCTICMRPATCATLTPCICTTIGNSRQQALTTTDELCDGFQSPNLYPHRTSIERQSASSTPTYIVESSSIYRCPASLHSDSRLQYPYHKLPRTPGPLLQPACICTTLENLRPPPARHHAPLSFATLKVSEPRYCPVTDQTLMSKFHNHRTSSPICYSVVILIISLIPCYNIPATSSRHTPGPVLTSMHTCRYDCPSSTCSLQLDNKHRPTSFTTVPDSTSPNP</sequence>
<feature type="transmembrane region" description="Helical" evidence="1">
    <location>
        <begin position="47"/>
        <end position="71"/>
    </location>
</feature>
<gene>
    <name evidence="2" type="ORF">QBC32DRAFT_351683</name>
</gene>
<evidence type="ECO:0000313" key="2">
    <source>
        <dbReference type="EMBL" id="KAK3948414.1"/>
    </source>
</evidence>